<protein>
    <submittedName>
        <fullName evidence="2">Uncharacterized protein</fullName>
    </submittedName>
</protein>
<sequence>MSSTRLSESSALGVKSRSKTDQFRSGSA</sequence>
<accession>A0A0E9W2T6</accession>
<feature type="compositionally biased region" description="Polar residues" evidence="1">
    <location>
        <begin position="1"/>
        <end position="10"/>
    </location>
</feature>
<reference evidence="2" key="1">
    <citation type="submission" date="2014-11" db="EMBL/GenBank/DDBJ databases">
        <authorList>
            <person name="Amaro Gonzalez C."/>
        </authorList>
    </citation>
    <scope>NUCLEOTIDE SEQUENCE</scope>
</reference>
<organism evidence="2">
    <name type="scientific">Anguilla anguilla</name>
    <name type="common">European freshwater eel</name>
    <name type="synonym">Muraena anguilla</name>
    <dbReference type="NCBI Taxonomy" id="7936"/>
    <lineage>
        <taxon>Eukaryota</taxon>
        <taxon>Metazoa</taxon>
        <taxon>Chordata</taxon>
        <taxon>Craniata</taxon>
        <taxon>Vertebrata</taxon>
        <taxon>Euteleostomi</taxon>
        <taxon>Actinopterygii</taxon>
        <taxon>Neopterygii</taxon>
        <taxon>Teleostei</taxon>
        <taxon>Anguilliformes</taxon>
        <taxon>Anguillidae</taxon>
        <taxon>Anguilla</taxon>
    </lineage>
</organism>
<dbReference type="EMBL" id="GBXM01024727">
    <property type="protein sequence ID" value="JAH83850.1"/>
    <property type="molecule type" value="Transcribed_RNA"/>
</dbReference>
<proteinExistence type="predicted"/>
<dbReference type="AlphaFoldDB" id="A0A0E9W2T6"/>
<reference evidence="2" key="2">
    <citation type="journal article" date="2015" name="Fish Shellfish Immunol.">
        <title>Early steps in the European eel (Anguilla anguilla)-Vibrio vulnificus interaction in the gills: Role of the RtxA13 toxin.</title>
        <authorList>
            <person name="Callol A."/>
            <person name="Pajuelo D."/>
            <person name="Ebbesson L."/>
            <person name="Teles M."/>
            <person name="MacKenzie S."/>
            <person name="Amaro C."/>
        </authorList>
    </citation>
    <scope>NUCLEOTIDE SEQUENCE</scope>
</reference>
<feature type="region of interest" description="Disordered" evidence="1">
    <location>
        <begin position="1"/>
        <end position="28"/>
    </location>
</feature>
<evidence type="ECO:0000313" key="2">
    <source>
        <dbReference type="EMBL" id="JAH83850.1"/>
    </source>
</evidence>
<name>A0A0E9W2T6_ANGAN</name>
<evidence type="ECO:0000256" key="1">
    <source>
        <dbReference type="SAM" id="MobiDB-lite"/>
    </source>
</evidence>